<accession>U6FGC9</accession>
<reference evidence="1" key="1">
    <citation type="submission" date="2013-09" db="EMBL/GenBank/DDBJ databases">
        <title>Draft Genome Sequence of five Lactobacillus helveticus strains CIRM-BIA 101T, 103, 104, 951 and 953 isolated from milk product.</title>
        <authorList>
            <person name="Valence F."/>
            <person name="Chuat V."/>
            <person name="Ma L."/>
            <person name="Creno S."/>
            <person name="Falentin H."/>
            <person name="Lortal S."/>
            <person name="Bizet C."/>
            <person name="Clermont D."/>
            <person name="Loux V."/>
            <person name="Bouchier C."/>
            <person name="Cousin S."/>
        </authorList>
    </citation>
    <scope>NUCLEOTIDE SEQUENCE [LARGE SCALE GENOMIC DNA]</scope>
    <source>
        <strain evidence="1">CIRM-BIA 104</strain>
    </source>
</reference>
<evidence type="ECO:0008006" key="2">
    <source>
        <dbReference type="Google" id="ProtNLM"/>
    </source>
</evidence>
<gene>
    <name evidence="1" type="ORF">LHCIRMBIA104_00933</name>
</gene>
<protein>
    <recommendedName>
        <fullName evidence="2">Transposase</fullName>
    </recommendedName>
</protein>
<organism evidence="1">
    <name type="scientific">Lactobacillus helveticus CIRM-BIA 104</name>
    <dbReference type="NCBI Taxonomy" id="1226333"/>
    <lineage>
        <taxon>Bacteria</taxon>
        <taxon>Bacillati</taxon>
        <taxon>Bacillota</taxon>
        <taxon>Bacilli</taxon>
        <taxon>Lactobacillales</taxon>
        <taxon>Lactobacillaceae</taxon>
        <taxon>Lactobacillus</taxon>
    </lineage>
</organism>
<dbReference type="AlphaFoldDB" id="U6FGC9"/>
<dbReference type="HOGENOM" id="CLU_3409558_0_0_9"/>
<sequence>MNQKVDLSGQFLIIDSFPVPVCQPVRNIA</sequence>
<evidence type="ECO:0000313" key="1">
    <source>
        <dbReference type="EMBL" id="CDI61601.1"/>
    </source>
</evidence>
<dbReference type="Proteomes" id="UP000017247">
    <property type="component" value="Unassembled WGS sequence"/>
</dbReference>
<name>U6FGC9_LACHE</name>
<dbReference type="EMBL" id="CBUL010000223">
    <property type="protein sequence ID" value="CDI61601.1"/>
    <property type="molecule type" value="Genomic_DNA"/>
</dbReference>
<comment type="caution">
    <text evidence="1">The sequence shown here is derived from an EMBL/GenBank/DDBJ whole genome shotgun (WGS) entry which is preliminary data.</text>
</comment>
<proteinExistence type="predicted"/>